<dbReference type="InterPro" id="IPR051683">
    <property type="entry name" value="Enoyl-CoA_Hydratase/Isomerase"/>
</dbReference>
<name>A0A8J4H9Q1_9PROT</name>
<evidence type="ECO:0000256" key="2">
    <source>
        <dbReference type="SAM" id="MobiDB-lite"/>
    </source>
</evidence>
<dbReference type="EMBL" id="DTQM01000079">
    <property type="protein sequence ID" value="HGC42378.1"/>
    <property type="molecule type" value="Genomic_DNA"/>
</dbReference>
<dbReference type="Gene3D" id="3.90.226.10">
    <property type="entry name" value="2-enoyl-CoA Hydratase, Chain A, domain 1"/>
    <property type="match status" value="1"/>
</dbReference>
<evidence type="ECO:0008006" key="4">
    <source>
        <dbReference type="Google" id="ProtNLM"/>
    </source>
</evidence>
<dbReference type="SUPFAM" id="SSF52096">
    <property type="entry name" value="ClpP/crotonase"/>
    <property type="match status" value="1"/>
</dbReference>
<organism evidence="3">
    <name type="scientific">Acidicaldus sp</name>
    <dbReference type="NCBI Taxonomy" id="1872105"/>
    <lineage>
        <taxon>Bacteria</taxon>
        <taxon>Pseudomonadati</taxon>
        <taxon>Pseudomonadota</taxon>
        <taxon>Alphaproteobacteria</taxon>
        <taxon>Acetobacterales</taxon>
        <taxon>Acetobacteraceae</taxon>
        <taxon>Acidicaldus</taxon>
    </lineage>
</organism>
<sequence>MRQKPRSISRSARSDFPTPLGPSNSTPSPSRATQLAWICPAKRIVWHFGAFRGPREATCRCNMRLAIFFASEPPARRRKMTSPVLLETDPRGIATVTLNRPERGNAYDEALLEALIAGLERLAADLTIRALVIRGAGKHFQAGADIDWLARAATYPPERAFSASMATTRAMQLLNEFPHPTLALVHGACFGGGCGVVCCVDVALATPAAVFGLTEVRVGVAPSPISTHMVHAMGLRHTRRYALTGERFDAAEACRIGLVHEVVAADALEARLGEILDALLLGAPGAISATKRSFLGANGLTLDARQMALLAHESWMQRNSAEGTEGTAAFKARRKPAWYPK</sequence>
<dbReference type="InterPro" id="IPR014748">
    <property type="entry name" value="Enoyl-CoA_hydra_C"/>
</dbReference>
<evidence type="ECO:0000313" key="3">
    <source>
        <dbReference type="EMBL" id="HGC42378.1"/>
    </source>
</evidence>
<dbReference type="PANTHER" id="PTHR42964:SF1">
    <property type="entry name" value="POLYKETIDE BIOSYNTHESIS ENOYL-COA HYDRATASE PKSH-RELATED"/>
    <property type="match status" value="1"/>
</dbReference>
<evidence type="ECO:0000256" key="1">
    <source>
        <dbReference type="ARBA" id="ARBA00005254"/>
    </source>
</evidence>
<dbReference type="Gene3D" id="1.10.12.10">
    <property type="entry name" value="Lyase 2-enoyl-coa Hydratase, Chain A, domain 2"/>
    <property type="match status" value="1"/>
</dbReference>
<dbReference type="Pfam" id="PF00378">
    <property type="entry name" value="ECH_1"/>
    <property type="match status" value="1"/>
</dbReference>
<dbReference type="GO" id="GO:0003824">
    <property type="term" value="F:catalytic activity"/>
    <property type="evidence" value="ECO:0007669"/>
    <property type="project" value="UniProtKB-ARBA"/>
</dbReference>
<feature type="region of interest" description="Disordered" evidence="2">
    <location>
        <begin position="322"/>
        <end position="341"/>
    </location>
</feature>
<dbReference type="InterPro" id="IPR001753">
    <property type="entry name" value="Enoyl-CoA_hydra/iso"/>
</dbReference>
<reference evidence="3" key="1">
    <citation type="journal article" date="2020" name="mSystems">
        <title>Genome- and Community-Level Interaction Insights into Carbon Utilization and Element Cycling Functions of Hydrothermarchaeota in Hydrothermal Sediment.</title>
        <authorList>
            <person name="Zhou Z."/>
            <person name="Liu Y."/>
            <person name="Xu W."/>
            <person name="Pan J."/>
            <person name="Luo Z.H."/>
            <person name="Li M."/>
        </authorList>
    </citation>
    <scope>NUCLEOTIDE SEQUENCE</scope>
    <source>
        <strain evidence="3">SpSt-997</strain>
    </source>
</reference>
<gene>
    <name evidence="3" type="ORF">ENY07_04015</name>
</gene>
<feature type="compositionally biased region" description="Polar residues" evidence="2">
    <location>
        <begin position="21"/>
        <end position="31"/>
    </location>
</feature>
<protein>
    <recommendedName>
        <fullName evidence="4">Enoyl-CoA hydratase</fullName>
    </recommendedName>
</protein>
<comment type="caution">
    <text evidence="3">The sequence shown here is derived from an EMBL/GenBank/DDBJ whole genome shotgun (WGS) entry which is preliminary data.</text>
</comment>
<accession>A0A8J4H9Q1</accession>
<dbReference type="InterPro" id="IPR029045">
    <property type="entry name" value="ClpP/crotonase-like_dom_sf"/>
</dbReference>
<dbReference type="AlphaFoldDB" id="A0A8J4H9Q1"/>
<feature type="compositionally biased region" description="Basic residues" evidence="2">
    <location>
        <begin position="331"/>
        <end position="341"/>
    </location>
</feature>
<dbReference type="CDD" id="cd06558">
    <property type="entry name" value="crotonase-like"/>
    <property type="match status" value="1"/>
</dbReference>
<dbReference type="PANTHER" id="PTHR42964">
    <property type="entry name" value="ENOYL-COA HYDRATASE"/>
    <property type="match status" value="1"/>
</dbReference>
<feature type="region of interest" description="Disordered" evidence="2">
    <location>
        <begin position="1"/>
        <end position="31"/>
    </location>
</feature>
<dbReference type="GO" id="GO:0008300">
    <property type="term" value="P:isoprenoid catabolic process"/>
    <property type="evidence" value="ECO:0007669"/>
    <property type="project" value="TreeGrafter"/>
</dbReference>
<proteinExistence type="inferred from homology"/>
<comment type="similarity">
    <text evidence="1">Belongs to the enoyl-CoA hydratase/isomerase family.</text>
</comment>